<reference evidence="2" key="1">
    <citation type="submission" date="2021-12" db="EMBL/GenBank/DDBJ databases">
        <title>Novel species in genus Dyadobacter.</title>
        <authorList>
            <person name="Ma C."/>
        </authorList>
    </citation>
    <scope>NUCLEOTIDE SEQUENCE</scope>
    <source>
        <strain evidence="2">LJ419</strain>
    </source>
</reference>
<dbReference type="PANTHER" id="PTHR36440">
    <property type="entry name" value="PUTATIVE (AFU_ORTHOLOGUE AFUA_8G07350)-RELATED"/>
    <property type="match status" value="1"/>
</dbReference>
<dbReference type="InterPro" id="IPR053146">
    <property type="entry name" value="QDO-like"/>
</dbReference>
<organism evidence="2 3">
    <name type="scientific">Dyadobacter chenwenxiniae</name>
    <dbReference type="NCBI Taxonomy" id="2906456"/>
    <lineage>
        <taxon>Bacteria</taxon>
        <taxon>Pseudomonadati</taxon>
        <taxon>Bacteroidota</taxon>
        <taxon>Cytophagia</taxon>
        <taxon>Cytophagales</taxon>
        <taxon>Spirosomataceae</taxon>
        <taxon>Dyadobacter</taxon>
    </lineage>
</organism>
<dbReference type="PANTHER" id="PTHR36440:SF1">
    <property type="entry name" value="PUTATIVE (AFU_ORTHOLOGUE AFUA_8G07350)-RELATED"/>
    <property type="match status" value="1"/>
</dbReference>
<protein>
    <submittedName>
        <fullName evidence="2">Cupin domain-containing protein</fullName>
    </submittedName>
</protein>
<keyword evidence="3" id="KW-1185">Reference proteome</keyword>
<dbReference type="InterPro" id="IPR013096">
    <property type="entry name" value="Cupin_2"/>
</dbReference>
<name>A0A9X1PRF1_9BACT</name>
<dbReference type="Gene3D" id="2.60.120.10">
    <property type="entry name" value="Jelly Rolls"/>
    <property type="match status" value="1"/>
</dbReference>
<accession>A0A9X1PRF1</accession>
<evidence type="ECO:0000313" key="2">
    <source>
        <dbReference type="EMBL" id="MCF0064739.1"/>
    </source>
</evidence>
<feature type="domain" description="Cupin type-2" evidence="1">
    <location>
        <begin position="44"/>
        <end position="112"/>
    </location>
</feature>
<dbReference type="EMBL" id="JAJTTC010000008">
    <property type="protein sequence ID" value="MCF0064739.1"/>
    <property type="molecule type" value="Genomic_DNA"/>
</dbReference>
<dbReference type="AlphaFoldDB" id="A0A9X1PRF1"/>
<evidence type="ECO:0000313" key="3">
    <source>
        <dbReference type="Proteomes" id="UP001139000"/>
    </source>
</evidence>
<gene>
    <name evidence="2" type="ORF">LXM26_24725</name>
</gene>
<proteinExistence type="predicted"/>
<comment type="caution">
    <text evidence="2">The sequence shown here is derived from an EMBL/GenBank/DDBJ whole genome shotgun (WGS) entry which is preliminary data.</text>
</comment>
<dbReference type="InterPro" id="IPR011051">
    <property type="entry name" value="RmlC_Cupin_sf"/>
</dbReference>
<dbReference type="SUPFAM" id="SSF51182">
    <property type="entry name" value="RmlC-like cupins"/>
    <property type="match status" value="1"/>
</dbReference>
<dbReference type="Proteomes" id="UP001139000">
    <property type="component" value="Unassembled WGS sequence"/>
</dbReference>
<sequence length="166" mass="17913">MENEKKAPIARGPQEGSSVSVMGGTYRTLISGKDTHGAFAAIDMLIPPGSGPGPHAHPDFEECFYVIDGEVEVKSEMGTYVAVKGSYINIPKGGVVHSFKNKTENNAHLLCTVIPAGLEQFFEEVGQPVENGHFLPIPAMNEAFVKHLQQVAQQYGQQVFAPDFLG</sequence>
<dbReference type="InterPro" id="IPR014710">
    <property type="entry name" value="RmlC-like_jellyroll"/>
</dbReference>
<dbReference type="Pfam" id="PF07883">
    <property type="entry name" value="Cupin_2"/>
    <property type="match status" value="1"/>
</dbReference>
<evidence type="ECO:0000259" key="1">
    <source>
        <dbReference type="Pfam" id="PF07883"/>
    </source>
</evidence>
<dbReference type="RefSeq" id="WP_234657693.1">
    <property type="nucleotide sequence ID" value="NZ_CP094997.1"/>
</dbReference>